<dbReference type="PRINTS" id="PR01038">
    <property type="entry name" value="TRNASYNTHARG"/>
</dbReference>
<dbReference type="Pfam" id="PF00750">
    <property type="entry name" value="tRNA-synt_1d"/>
    <property type="match status" value="1"/>
</dbReference>
<dbReference type="InterPro" id="IPR035684">
    <property type="entry name" value="ArgRS_core"/>
</dbReference>
<dbReference type="PROSITE" id="PS00178">
    <property type="entry name" value="AA_TRNA_LIGASE_I"/>
    <property type="match status" value="1"/>
</dbReference>
<feature type="domain" description="Arginyl-tRNA synthetase catalytic core" evidence="5">
    <location>
        <begin position="122"/>
        <end position="192"/>
    </location>
</feature>
<keyword evidence="3" id="KW-0067">ATP-binding</keyword>
<organism evidence="6">
    <name type="scientific">Moumouvirus sp. 'Monve'</name>
    <dbReference type="NCBI Taxonomy" id="1128131"/>
    <lineage>
        <taxon>Viruses</taxon>
        <taxon>Varidnaviria</taxon>
        <taxon>Bamfordvirae</taxon>
        <taxon>Nucleocytoviricota</taxon>
        <taxon>Megaviricetes</taxon>
        <taxon>Imitervirales</taxon>
        <taxon>Mimiviridae</taxon>
        <taxon>Megamimivirinae</taxon>
        <taxon>Moumouvirus</taxon>
    </lineage>
</organism>
<evidence type="ECO:0000313" key="6">
    <source>
        <dbReference type="EMBL" id="AEX62416.1"/>
    </source>
</evidence>
<keyword evidence="1" id="KW-0436">Ligase</keyword>
<dbReference type="GO" id="GO:0004814">
    <property type="term" value="F:arginine-tRNA ligase activity"/>
    <property type="evidence" value="ECO:0007669"/>
    <property type="project" value="InterPro"/>
</dbReference>
<dbReference type="PANTHER" id="PTHR11956:SF5">
    <property type="entry name" value="ARGININE--TRNA LIGASE, CYTOPLASMIC"/>
    <property type="match status" value="1"/>
</dbReference>
<evidence type="ECO:0000256" key="4">
    <source>
        <dbReference type="ARBA" id="ARBA00023146"/>
    </source>
</evidence>
<name>H2EDE3_9VIRU</name>
<protein>
    <submittedName>
        <fullName evidence="6">Arginyl-tRNA synthetase</fullName>
    </submittedName>
</protein>
<dbReference type="SUPFAM" id="SSF52374">
    <property type="entry name" value="Nucleotidylyl transferase"/>
    <property type="match status" value="1"/>
</dbReference>
<reference evidence="6" key="1">
    <citation type="submission" date="2011-10" db="EMBL/GenBank/DDBJ databases">
        <title>Provirophages and transpovirons: unique mobilome of giant viruses.</title>
        <authorList>
            <person name="Desnues C."/>
            <person name="LaScola B."/>
            <person name="Yutin N."/>
            <person name="Fournous G."/>
            <person name="Koonin E."/>
            <person name="Raoult D."/>
        </authorList>
    </citation>
    <scope>NUCLEOTIDE SEQUENCE</scope>
    <source>
        <strain evidence="6">Mv13-mv</strain>
    </source>
</reference>
<dbReference type="InterPro" id="IPR014729">
    <property type="entry name" value="Rossmann-like_a/b/a_fold"/>
</dbReference>
<gene>
    <name evidence="6" type="ORF">mv_L211</name>
</gene>
<dbReference type="GO" id="GO:0005524">
    <property type="term" value="F:ATP binding"/>
    <property type="evidence" value="ECO:0007669"/>
    <property type="project" value="UniProtKB-KW"/>
</dbReference>
<dbReference type="EMBL" id="JN885995">
    <property type="protein sequence ID" value="AEX62416.1"/>
    <property type="molecule type" value="Genomic_DNA"/>
</dbReference>
<evidence type="ECO:0000256" key="1">
    <source>
        <dbReference type="ARBA" id="ARBA00022598"/>
    </source>
</evidence>
<proteinExistence type="predicted"/>
<dbReference type="PANTHER" id="PTHR11956">
    <property type="entry name" value="ARGINYL-TRNA SYNTHETASE"/>
    <property type="match status" value="1"/>
</dbReference>
<dbReference type="Gene3D" id="3.40.50.620">
    <property type="entry name" value="HUPs"/>
    <property type="match status" value="1"/>
</dbReference>
<accession>H2EDE3</accession>
<keyword evidence="4 6" id="KW-0030">Aminoacyl-tRNA synthetase</keyword>
<sequence>MENITQIVNNYLRGCILSCFPQVINVNEYSVTKSNNYDYQFNRLAHLAQITGLNINEVSDKLLNEIIGTKLFYLVQIINIKQNTFIVLNISGEYISNNINIIYGDVLHNSLLPNPLINDLPTKILIDFSSPNIAKEMHIGHLRSTIIGESLCRIYEFCGCEVQRVNHIGDWGTQFGMLIAYIKKYDKEIGTLSELMNMYILEYVILIFALQK</sequence>
<dbReference type="InterPro" id="IPR001278">
    <property type="entry name" value="Arg-tRNA-ligase"/>
</dbReference>
<keyword evidence="2" id="KW-0547">Nucleotide-binding</keyword>
<evidence type="ECO:0000256" key="3">
    <source>
        <dbReference type="ARBA" id="ARBA00022840"/>
    </source>
</evidence>
<evidence type="ECO:0000259" key="5">
    <source>
        <dbReference type="Pfam" id="PF00750"/>
    </source>
</evidence>
<dbReference type="InterPro" id="IPR001412">
    <property type="entry name" value="aa-tRNA-synth_I_CS"/>
</dbReference>
<evidence type="ECO:0000256" key="2">
    <source>
        <dbReference type="ARBA" id="ARBA00022741"/>
    </source>
</evidence>